<keyword evidence="2" id="KW-1185">Reference proteome</keyword>
<gene>
    <name evidence="1" type="ORF">ATANTOWER_024127</name>
</gene>
<organism evidence="1 2">
    <name type="scientific">Ataeniobius toweri</name>
    <dbReference type="NCBI Taxonomy" id="208326"/>
    <lineage>
        <taxon>Eukaryota</taxon>
        <taxon>Metazoa</taxon>
        <taxon>Chordata</taxon>
        <taxon>Craniata</taxon>
        <taxon>Vertebrata</taxon>
        <taxon>Euteleostomi</taxon>
        <taxon>Actinopterygii</taxon>
        <taxon>Neopterygii</taxon>
        <taxon>Teleostei</taxon>
        <taxon>Neoteleostei</taxon>
        <taxon>Acanthomorphata</taxon>
        <taxon>Ovalentaria</taxon>
        <taxon>Atherinomorphae</taxon>
        <taxon>Cyprinodontiformes</taxon>
        <taxon>Goodeidae</taxon>
        <taxon>Ataeniobius</taxon>
    </lineage>
</organism>
<dbReference type="EMBL" id="JAHUTI010029558">
    <property type="protein sequence ID" value="MED6241078.1"/>
    <property type="molecule type" value="Genomic_DNA"/>
</dbReference>
<dbReference type="Proteomes" id="UP001345963">
    <property type="component" value="Unassembled WGS sequence"/>
</dbReference>
<proteinExistence type="predicted"/>
<name>A0ABU7AU61_9TELE</name>
<protein>
    <submittedName>
        <fullName evidence="1">Uncharacterized protein</fullName>
    </submittedName>
</protein>
<evidence type="ECO:0000313" key="1">
    <source>
        <dbReference type="EMBL" id="MED6241078.1"/>
    </source>
</evidence>
<reference evidence="1 2" key="1">
    <citation type="submission" date="2021-07" db="EMBL/GenBank/DDBJ databases">
        <authorList>
            <person name="Palmer J.M."/>
        </authorList>
    </citation>
    <scope>NUCLEOTIDE SEQUENCE [LARGE SCALE GENOMIC DNA]</scope>
    <source>
        <strain evidence="1 2">AT_MEX2019</strain>
        <tissue evidence="1">Muscle</tissue>
    </source>
</reference>
<sequence length="158" mass="17782">MSSVILRPALLQRTEMSVAKKDRKDSLHEYYWLKALVRPHPPTLLLYKCPNVTSPSYRGNASDRKTSLLGEARPTVRPAQRLAKQLLPFFFSHRATGLSGCHGFLGHDAAPLMQWRCTVQGKINRETPSSQLLSSWAPVPYAVSRRANQYLSFWTGGS</sequence>
<comment type="caution">
    <text evidence="1">The sequence shown here is derived from an EMBL/GenBank/DDBJ whole genome shotgun (WGS) entry which is preliminary data.</text>
</comment>
<evidence type="ECO:0000313" key="2">
    <source>
        <dbReference type="Proteomes" id="UP001345963"/>
    </source>
</evidence>
<accession>A0ABU7AU61</accession>